<feature type="region of interest" description="Disordered" evidence="1">
    <location>
        <begin position="574"/>
        <end position="626"/>
    </location>
</feature>
<feature type="compositionally biased region" description="Low complexity" evidence="1">
    <location>
        <begin position="1184"/>
        <end position="1207"/>
    </location>
</feature>
<feature type="compositionally biased region" description="Basic and acidic residues" evidence="1">
    <location>
        <begin position="581"/>
        <end position="593"/>
    </location>
</feature>
<accession>A0A9P6NP84</accession>
<evidence type="ECO:0008006" key="4">
    <source>
        <dbReference type="Google" id="ProtNLM"/>
    </source>
</evidence>
<name>A0A9P6NP84_9BASI</name>
<feature type="region of interest" description="Disordered" evidence="1">
    <location>
        <begin position="690"/>
        <end position="831"/>
    </location>
</feature>
<feature type="region of interest" description="Disordered" evidence="1">
    <location>
        <begin position="1077"/>
        <end position="1108"/>
    </location>
</feature>
<feature type="region of interest" description="Disordered" evidence="1">
    <location>
        <begin position="290"/>
        <end position="342"/>
    </location>
</feature>
<feature type="compositionally biased region" description="Polar residues" evidence="1">
    <location>
        <begin position="1077"/>
        <end position="1104"/>
    </location>
</feature>
<dbReference type="Proteomes" id="UP000886653">
    <property type="component" value="Unassembled WGS sequence"/>
</dbReference>
<keyword evidence="3" id="KW-1185">Reference proteome</keyword>
<dbReference type="EMBL" id="MU167226">
    <property type="protein sequence ID" value="KAG0149549.1"/>
    <property type="molecule type" value="Genomic_DNA"/>
</dbReference>
<protein>
    <recommendedName>
        <fullName evidence="4">FHA domain-containing protein</fullName>
    </recommendedName>
</protein>
<feature type="compositionally biased region" description="Polar residues" evidence="1">
    <location>
        <begin position="598"/>
        <end position="609"/>
    </location>
</feature>
<feature type="compositionally biased region" description="Polar residues" evidence="1">
    <location>
        <begin position="257"/>
        <end position="274"/>
    </location>
</feature>
<feature type="compositionally biased region" description="Acidic residues" evidence="1">
    <location>
        <begin position="222"/>
        <end position="235"/>
    </location>
</feature>
<feature type="compositionally biased region" description="Basic and acidic residues" evidence="1">
    <location>
        <begin position="696"/>
        <end position="710"/>
    </location>
</feature>
<feature type="compositionally biased region" description="Low complexity" evidence="1">
    <location>
        <begin position="794"/>
        <end position="807"/>
    </location>
</feature>
<dbReference type="AlphaFoldDB" id="A0A9P6NP84"/>
<evidence type="ECO:0000313" key="3">
    <source>
        <dbReference type="Proteomes" id="UP000886653"/>
    </source>
</evidence>
<comment type="caution">
    <text evidence="2">The sequence shown here is derived from an EMBL/GenBank/DDBJ whole genome shotgun (WGS) entry which is preliminary data.</text>
</comment>
<feature type="compositionally biased region" description="Acidic residues" evidence="1">
    <location>
        <begin position="304"/>
        <end position="323"/>
    </location>
</feature>
<dbReference type="SUPFAM" id="SSF49879">
    <property type="entry name" value="SMAD/FHA domain"/>
    <property type="match status" value="1"/>
</dbReference>
<feature type="region of interest" description="Disordered" evidence="1">
    <location>
        <begin position="399"/>
        <end position="460"/>
    </location>
</feature>
<proteinExistence type="predicted"/>
<gene>
    <name evidence="2" type="ORF">CROQUDRAFT_104915</name>
</gene>
<dbReference type="OrthoDB" id="2507830at2759"/>
<evidence type="ECO:0000256" key="1">
    <source>
        <dbReference type="SAM" id="MobiDB-lite"/>
    </source>
</evidence>
<feature type="compositionally biased region" description="Low complexity" evidence="1">
    <location>
        <begin position="451"/>
        <end position="460"/>
    </location>
</feature>
<organism evidence="2 3">
    <name type="scientific">Cronartium quercuum f. sp. fusiforme G11</name>
    <dbReference type="NCBI Taxonomy" id="708437"/>
    <lineage>
        <taxon>Eukaryota</taxon>
        <taxon>Fungi</taxon>
        <taxon>Dikarya</taxon>
        <taxon>Basidiomycota</taxon>
        <taxon>Pucciniomycotina</taxon>
        <taxon>Pucciniomycetes</taxon>
        <taxon>Pucciniales</taxon>
        <taxon>Coleosporiaceae</taxon>
        <taxon>Cronartium</taxon>
    </lineage>
</organism>
<feature type="region of interest" description="Disordered" evidence="1">
    <location>
        <begin position="212"/>
        <end position="275"/>
    </location>
</feature>
<feature type="region of interest" description="Disordered" evidence="1">
    <location>
        <begin position="1153"/>
        <end position="1216"/>
    </location>
</feature>
<feature type="compositionally biased region" description="Polar residues" evidence="1">
    <location>
        <begin position="813"/>
        <end position="831"/>
    </location>
</feature>
<evidence type="ECO:0000313" key="2">
    <source>
        <dbReference type="EMBL" id="KAG0149549.1"/>
    </source>
</evidence>
<reference evidence="2" key="1">
    <citation type="submission" date="2013-11" db="EMBL/GenBank/DDBJ databases">
        <title>Genome sequence of the fusiform rust pathogen reveals effectors for host alternation and coevolution with pine.</title>
        <authorList>
            <consortium name="DOE Joint Genome Institute"/>
            <person name="Smith K."/>
            <person name="Pendleton A."/>
            <person name="Kubisiak T."/>
            <person name="Anderson C."/>
            <person name="Salamov A."/>
            <person name="Aerts A."/>
            <person name="Riley R."/>
            <person name="Clum A."/>
            <person name="Lindquist E."/>
            <person name="Ence D."/>
            <person name="Campbell M."/>
            <person name="Kronenberg Z."/>
            <person name="Feau N."/>
            <person name="Dhillon B."/>
            <person name="Hamelin R."/>
            <person name="Burleigh J."/>
            <person name="Smith J."/>
            <person name="Yandell M."/>
            <person name="Nelson C."/>
            <person name="Grigoriev I."/>
            <person name="Davis J."/>
        </authorList>
    </citation>
    <scope>NUCLEOTIDE SEQUENCE</scope>
    <source>
        <strain evidence="2">G11</strain>
    </source>
</reference>
<feature type="compositionally biased region" description="Basic and acidic residues" evidence="1">
    <location>
        <begin position="1001"/>
        <end position="1014"/>
    </location>
</feature>
<feature type="region of interest" description="Disordered" evidence="1">
    <location>
        <begin position="977"/>
        <end position="1064"/>
    </location>
</feature>
<dbReference type="InterPro" id="IPR008984">
    <property type="entry name" value="SMAD_FHA_dom_sf"/>
</dbReference>
<feature type="compositionally biased region" description="Low complexity" evidence="1">
    <location>
        <begin position="753"/>
        <end position="773"/>
    </location>
</feature>
<sequence>MNSSTSSNPIRSQPNQPPNPWQLCGPALGHLVLYSQDLNSIRVRLPIISKNRTAIGSGPRSTIRFNHSDCDSLHLRLSISNHYQASIQVIGHQGIKLNNVHHFPNENHWINLLDGDLFYIAHWPFKWEQRYNIKDLNWSLYKLDSIDDPETKKLVNKCLELCNQQNSKPLLNNISKGKNDEKHLGILETNQLKIGNGCKEQEEDLLKLDSINHRPSSISSDSDSEEVVEGEEEEQISQKTPEKPRLRLIITPKKPNSPLTWSTDEQQAQPSIDMNNISFRRRSSRRSIEINSSKRARVNGPIDESSEEEEEEEEEEGKEEDAERTDKVNDLPPSIPISPGRRLSRFLPGELKLVEPVPNILDQADQSRPRRKSLLQKILIKRAVEVHLAQTNEVAVIPEAGCSGFSSSDEEEEEEEEGEGEGEGEGEEDEDEDEEGSDKDDKSTNIHSKKNSSLGLSSPSFISQNEAHRIFSTDQPEDPIPSTSTNMINTISPTHFQQPIARRSISPNAKLLKTYQSSTTKTPSPTNVEFPLKSSFRRDSYTPEELQSFSITGNNKLESTNLNKNKLKYNTQLNSISPSYTEKDEQRQINERRRSYRKSNQNFETLSNINKKEESIPSSSTSPTNHRIIRTPRSFLIKRGGSLTPLGKPSCGIINHNNTPDQDIIGELGKRKVRFEEDVFCLEFDQLPEEFGNNNDHNDKDCKDKNKKVNDNCIDQQPKTKKSKVDQDLNSITKPSQPLRSNRRRKSSDQVINNRSSNRSRSSLRNTTTTTSRPTHHYSTRRSRSEEICLPEPSSSKSHSRLPSSMSELEGSISETLAPSTSSIPERIDSSTQTSFTINQIDQNNDSIITQIKHRFFNLGIGNIRTGTVVRPRSCSLPTKVSNYNKTSTDGIEKEIEWLSLDSISNHPYLSQHHPRAKSAPTSFDSSGRTLPQFKAFEPQLIGVKEMLLKPFIHRLSLPTIDVSNWRNVFGGNWRSNEDVEGDESSSESSSIVIQNEEEGKEAKEIILVGHEDPSSSTSTINREDHKTVEIPGPVVEKEEEEQQQQQPKLNQKASSSRRKQNDNVVTSLLTDENLLINGTRTLRPRSNTSRTVESQPKKITTTANRKKNCKKEVNETNNDKPDDFNQKSIDNNNVEKKLLKNKNSFDEIKSISPRKTRSRSRTQIMKNEENNHCKDHKKVIDLNNNNESQNGIGNINISSKSNNNNNTRKRTQSQK</sequence>
<feature type="compositionally biased region" description="Polar residues" evidence="1">
    <location>
        <begin position="728"/>
        <end position="740"/>
    </location>
</feature>
<feature type="compositionally biased region" description="Acidic residues" evidence="1">
    <location>
        <begin position="408"/>
        <end position="438"/>
    </location>
</feature>